<evidence type="ECO:0000313" key="5">
    <source>
        <dbReference type="EMBL" id="CAH3014918.1"/>
    </source>
</evidence>
<evidence type="ECO:0008006" key="7">
    <source>
        <dbReference type="Google" id="ProtNLM"/>
    </source>
</evidence>
<dbReference type="SUPFAM" id="SSF52540">
    <property type="entry name" value="P-loop containing nucleoside triphosphate hydrolases"/>
    <property type="match status" value="1"/>
</dbReference>
<feature type="compositionally biased region" description="Low complexity" evidence="1">
    <location>
        <begin position="2373"/>
        <end position="2382"/>
    </location>
</feature>
<dbReference type="PANTHER" id="PTHR10887:SF495">
    <property type="entry name" value="HELICASE SENATAXIN ISOFORM X1-RELATED"/>
    <property type="match status" value="1"/>
</dbReference>
<feature type="compositionally biased region" description="Polar residues" evidence="1">
    <location>
        <begin position="2070"/>
        <end position="2084"/>
    </location>
</feature>
<feature type="compositionally biased region" description="Low complexity" evidence="1">
    <location>
        <begin position="2397"/>
        <end position="2409"/>
    </location>
</feature>
<dbReference type="InterPro" id="IPR027417">
    <property type="entry name" value="P-loop_NTPase"/>
</dbReference>
<dbReference type="InterPro" id="IPR024481">
    <property type="entry name" value="Helicase_Sen1_N"/>
</dbReference>
<feature type="compositionally biased region" description="Basic residues" evidence="1">
    <location>
        <begin position="836"/>
        <end position="847"/>
    </location>
</feature>
<feature type="compositionally biased region" description="Basic and acidic residues" evidence="1">
    <location>
        <begin position="1994"/>
        <end position="2006"/>
    </location>
</feature>
<feature type="compositionally biased region" description="Basic and acidic residues" evidence="1">
    <location>
        <begin position="676"/>
        <end position="687"/>
    </location>
</feature>
<feature type="compositionally biased region" description="Polar residues" evidence="1">
    <location>
        <begin position="2019"/>
        <end position="2044"/>
    </location>
</feature>
<feature type="compositionally biased region" description="Polar residues" evidence="1">
    <location>
        <begin position="2225"/>
        <end position="2240"/>
    </location>
</feature>
<feature type="compositionally biased region" description="Polar residues" evidence="1">
    <location>
        <begin position="2298"/>
        <end position="2347"/>
    </location>
</feature>
<feature type="region of interest" description="Disordered" evidence="1">
    <location>
        <begin position="2070"/>
        <end position="2250"/>
    </location>
</feature>
<evidence type="ECO:0000259" key="3">
    <source>
        <dbReference type="Pfam" id="PF13086"/>
    </source>
</evidence>
<feature type="domain" description="DNA2/NAM7 helicase-like C-terminal" evidence="4">
    <location>
        <begin position="1762"/>
        <end position="1953"/>
    </location>
</feature>
<dbReference type="Gene3D" id="3.40.50.300">
    <property type="entry name" value="P-loop containing nucleotide triphosphate hydrolases"/>
    <property type="match status" value="2"/>
</dbReference>
<feature type="compositionally biased region" description="Basic and acidic residues" evidence="1">
    <location>
        <begin position="2085"/>
        <end position="2098"/>
    </location>
</feature>
<reference evidence="5 6" key="1">
    <citation type="submission" date="2022-05" db="EMBL/GenBank/DDBJ databases">
        <authorList>
            <consortium name="Genoscope - CEA"/>
            <person name="William W."/>
        </authorList>
    </citation>
    <scope>NUCLEOTIDE SEQUENCE [LARGE SCALE GENOMIC DNA]</scope>
</reference>
<proteinExistence type="predicted"/>
<accession>A0ABN8LCY7</accession>
<feature type="compositionally biased region" description="Polar residues" evidence="1">
    <location>
        <begin position="793"/>
        <end position="805"/>
    </location>
</feature>
<feature type="region of interest" description="Disordered" evidence="1">
    <location>
        <begin position="624"/>
        <end position="664"/>
    </location>
</feature>
<dbReference type="Pfam" id="PF13086">
    <property type="entry name" value="AAA_11"/>
    <property type="match status" value="1"/>
</dbReference>
<feature type="compositionally biased region" description="Low complexity" evidence="1">
    <location>
        <begin position="2438"/>
        <end position="2449"/>
    </location>
</feature>
<dbReference type="InterPro" id="IPR047187">
    <property type="entry name" value="SF1_C_Upf1"/>
</dbReference>
<feature type="compositionally biased region" description="Basic residues" evidence="1">
    <location>
        <begin position="2518"/>
        <end position="2528"/>
    </location>
</feature>
<feature type="domain" description="DNA2/NAM7 helicase helicase" evidence="3">
    <location>
        <begin position="1436"/>
        <end position="1753"/>
    </location>
</feature>
<feature type="compositionally biased region" description="Acidic residues" evidence="1">
    <location>
        <begin position="718"/>
        <end position="732"/>
    </location>
</feature>
<protein>
    <recommendedName>
        <fullName evidence="7">Helicase senataxin</fullName>
    </recommendedName>
</protein>
<comment type="caution">
    <text evidence="5">The sequence shown here is derived from an EMBL/GenBank/DDBJ whole genome shotgun (WGS) entry which is preliminary data.</text>
</comment>
<feature type="compositionally biased region" description="Polar residues" evidence="1">
    <location>
        <begin position="2201"/>
        <end position="2217"/>
    </location>
</feature>
<dbReference type="EMBL" id="CALNXI010000016">
    <property type="protein sequence ID" value="CAH3014918.1"/>
    <property type="molecule type" value="Genomic_DNA"/>
</dbReference>
<keyword evidence="6" id="KW-1185">Reference proteome</keyword>
<dbReference type="InterPro" id="IPR041677">
    <property type="entry name" value="DNA2/NAM7_AAA_11"/>
</dbReference>
<dbReference type="InterPro" id="IPR045055">
    <property type="entry name" value="DNA2/NAM7-like"/>
</dbReference>
<feature type="compositionally biased region" description="Basic residues" evidence="1">
    <location>
        <begin position="2129"/>
        <end position="2142"/>
    </location>
</feature>
<feature type="domain" description="Helicase Sen1 N-terminal" evidence="2">
    <location>
        <begin position="46"/>
        <end position="400"/>
    </location>
</feature>
<gene>
    <name evidence="5" type="ORF">PEVE_00008800</name>
</gene>
<sequence length="2543" mass="287262">MASTFLELETSRACEWCSAPIDMKQELPGYANKPLYEWDHGLLEDLRHCYDCVEVYHRLEDELIRERPEFKKKLQLLDTQRLKDTVNQAVDLPVERKVFDRSGQDAVTKLQLPLMEMLRYPYFLHHKELATLFVEGLITLNKCECPLKLEEKLPGTYLLLVHPDAEVRGWAIASVRDSGLLNPDDYDFLAEVIGWMMNVVQFNLFENIYSLIQENDADRELPFDFLPPHLFMELDKRFYWQSLFVLIRQMDVSTVQTCFMTSQPGHDELLTTILLSMEEQDKSPFWPMLQCFVLLLERLGSRIWQMPKFNYMPTDVFRIITENWIYSDSITQWQHGSETPNKDWKDFKRTRTLSSSSSKIYKTAVAWFDPFVKSFLDFDSGGEIVSKVVRYLHDVADRCSPGSSFRHEVLSHFVRIVNDLLNKRLFSLLVPTVRLWATDVVDVAVSVNGSVDKKVVEVSQRLLQGLLKDCHRKGYKNALKYRDMFQLSGPKFLSSDDKQQIILLLVQNFETQEMPFSRQTGLRSISKSSYELQVLKECNAKSLMSHVSNGELQMQSTLPFDKTPVDKENQKRTLTSVNQKTIRTNRRPYETSAGKATLEGHEKDSAIKYQTKFDKGKVVEARSTALSTLNDQPRKKKIDSSVGSSRMAGPYGTSSQKSAVKAHEEEAVIKRQISVDKGNKFEGRPDTLSKLGDQPRKRKIDSTVRSWGKAGPSTRVSDDEDENEVEKEDDDDEEGYWTYFKRRKKSKQHHTFGNVKISEKSNLLMKGKPLRLKILLHDIGKRLKEKKFLRGRNTGTGTVSTSKKPSATDKKIQKTGIKGPLKPKGKYTARKSAGSVKRRPPSQRKRGATAADPIVVSDEEDSALAMLEEKRTFSKGDKDPVTENHFFEDDEESVDDALLQMMDTYEAEKEAKVAGSLNATLSNSSLEATSSSKTDCSDGAFKFLVKQEFSISSAAAPQDKPSPTAVKVKHTAKGCHSDERVETFTSVFYPPNVKAELIETERDTILYPELREEQLSVHDDKRSGSKDEAEEDSLFIQQDSQCPSMSEAMVQDEPNDPGDINLSSISNRLENATIDDGTNFWDDFCDYSELVLGSQENALVSIEDDLEDVYSTQTKDNQENSIVFLNDYNGQEADDEPHSDTLSDDIQGTVSVSKAVKRVTFSDITAPVTTAKSASRSNGVQPSRPAIKTPTRVLKEELFFHEILNWNVSCLGNAKRNIKFANPSPIPEGFDSIDQYYETFTPLLFVEILEQARKSWEDVNIDKKKVFMNVSDGSASNNLSVIPCIGFISEDQQKKALFPLESDLVVLRLAVNDGRGSYLQPRGQYAQVVFGIVEKADVKPMQSSRRLSLDSNGEDDLPGSREFQLTLEIKTSSKFRPVRESCIQVEYVTSLLTAMRQFCGLMHFSKSLLVSDILKPRKAVYFCSEDYQQSSFVSKKFNQSQEKVISTAANAIHQEFPLPRICLVQGPPGTGKSFTIVGLVREILNRPPKVATQSSSSYGPLADKHRILLCAPSNGAIDELIGQIAQALIRLDKRKDGRENRKSNRNSTVKEVVSRNCGDLSLVRVGRKSHIHPSVMKFSLDSLTKEVKERQTVVSAVGDLSSIREKLKIYEHREKELDIEILELKNSPFPDNNTKLSDKIREKEKLITTKNELRMKYRAEKAKDADSRRQEARIRRDILDSADIVCTTLSGAGSRSLKRDLQQAGRPICPFTCVIVDEACQCTELDVLIALEHMASKLVLVGDPEQLPPTVLSMKAKEKFFGRSMFERLYRFFRHHDIGKPVLMLEEQYRMHPEIASFPSQHVYSSRLKSHSSVANRRFWLDMHYALFDVICGQEISQERGALWNPAEVEIIADLCSKLTMILKPESVGIITPYRKQKTELQKKLHDRGLPRDGAVIEVNTVDGFQGREKDVIILSCVRAKNVRGSIGFVSDRQRMNVALTRARHALYVFGHMDTLKGDSKDWGALIEDAQKRHCLYHVASAGDVQSVLSLSVRNDERSPARDPRQNHQTGSARRLENTKVTPTLTTENQRSKKTANGTFQQEKALSRDSSGKLSSFDNNVMNRHAVNSATNALHISSTNSVSTKEVDRHNARENDSRQRHHQNSPEMEAREKNSERRDHQKQPESHANNHHHRHQHVSKRPHFSERKEQQGHHPSYRREHQKKSHAKHDYVQDNMRHERPALTEQSNKRQKLNGDGVRSFSPTATHHSATAYSLKNSSDKERTGNSQVGKQVVSPTGSTKHSKATGPCNRYLGSYEDHLHKDARLTAAKDSGLQRDTITESNSSFLPSFEYEDLRSPSATSNSPTVSPRSPSETSAGHSTVTQTTSAQQFSRSWPSVSRRNHNQLPSHEFPQQYGRSFNGKHTTYSPALRPTSSTSTTQTSKAPSAVASDSMSWNRSEVSRPSVSPPSHGMPEVGSTRITRQPSSSSLSNHSDRPISSHSLGRRSSGLDPGAERAANLVRERHPPNTGPQIIPPASALFGRRGSRGAHAASGEEVERLRQKGVVAAQGQQKKDGKDHSRRSLNKQKAKWGENLRCHKSWNKR</sequence>
<feature type="region of interest" description="Disordered" evidence="1">
    <location>
        <begin position="2294"/>
        <end position="2543"/>
    </location>
</feature>
<dbReference type="Pfam" id="PF12726">
    <property type="entry name" value="SEN1_N"/>
    <property type="match status" value="1"/>
</dbReference>
<evidence type="ECO:0000256" key="1">
    <source>
        <dbReference type="SAM" id="MobiDB-lite"/>
    </source>
</evidence>
<feature type="region of interest" description="Disordered" evidence="1">
    <location>
        <begin position="676"/>
        <end position="732"/>
    </location>
</feature>
<evidence type="ECO:0000259" key="2">
    <source>
        <dbReference type="Pfam" id="PF12726"/>
    </source>
</evidence>
<evidence type="ECO:0000313" key="6">
    <source>
        <dbReference type="Proteomes" id="UP001159427"/>
    </source>
</evidence>
<organism evidence="5 6">
    <name type="scientific">Porites evermanni</name>
    <dbReference type="NCBI Taxonomy" id="104178"/>
    <lineage>
        <taxon>Eukaryota</taxon>
        <taxon>Metazoa</taxon>
        <taxon>Cnidaria</taxon>
        <taxon>Anthozoa</taxon>
        <taxon>Hexacorallia</taxon>
        <taxon>Scleractinia</taxon>
        <taxon>Fungiina</taxon>
        <taxon>Poritidae</taxon>
        <taxon>Porites</taxon>
    </lineage>
</organism>
<feature type="compositionally biased region" description="Polar residues" evidence="1">
    <location>
        <begin position="2418"/>
        <end position="2431"/>
    </location>
</feature>
<feature type="region of interest" description="Disordered" evidence="1">
    <location>
        <begin position="787"/>
        <end position="855"/>
    </location>
</feature>
<dbReference type="PANTHER" id="PTHR10887">
    <property type="entry name" value="DNA2/NAM7 HELICASE FAMILY"/>
    <property type="match status" value="1"/>
</dbReference>
<dbReference type="CDD" id="cd18808">
    <property type="entry name" value="SF1_C_Upf1"/>
    <property type="match status" value="1"/>
</dbReference>
<dbReference type="Proteomes" id="UP001159427">
    <property type="component" value="Unassembled WGS sequence"/>
</dbReference>
<feature type="compositionally biased region" description="Polar residues" evidence="1">
    <location>
        <begin position="2355"/>
        <end position="2367"/>
    </location>
</feature>
<feature type="compositionally biased region" description="Basic and acidic residues" evidence="1">
    <location>
        <begin position="2108"/>
        <end position="2125"/>
    </location>
</feature>
<evidence type="ECO:0000259" key="4">
    <source>
        <dbReference type="Pfam" id="PF13087"/>
    </source>
</evidence>
<feature type="region of interest" description="Disordered" evidence="1">
    <location>
        <begin position="1994"/>
        <end position="2058"/>
    </location>
</feature>
<dbReference type="CDD" id="cd18042">
    <property type="entry name" value="DEXXQc_SETX"/>
    <property type="match status" value="1"/>
</dbReference>
<feature type="compositionally biased region" description="Basic and acidic residues" evidence="1">
    <location>
        <begin position="2168"/>
        <end position="2182"/>
    </location>
</feature>
<feature type="compositionally biased region" description="Basic and acidic residues" evidence="1">
    <location>
        <begin position="2143"/>
        <end position="2152"/>
    </location>
</feature>
<dbReference type="Pfam" id="PF13087">
    <property type="entry name" value="AAA_12"/>
    <property type="match status" value="1"/>
</dbReference>
<dbReference type="InterPro" id="IPR041679">
    <property type="entry name" value="DNA2/NAM7-like_C"/>
</dbReference>
<name>A0ABN8LCY7_9CNID</name>